<sequence>MKARDLVDSQIEEIEVSNTVLRKMLRSPIKLSNKITSPFDIRFRSPGPASYAPESPLTTDNKSKFLFLKGHLKIPDERKHNPGPCVYRSDVIVDHRVNPKILEKPSHVSRAKPKPPGPSSQSYFPDKHYKGKLNPPSGFSLKGSYFQNQGKYELKKKSELPSPDFYKKTDGFEYVHPSKSILLNKKDREINLFKLGDTPGVGQYQTFDVDEYLGGKGGCKLEVNVAEEIRKLKL</sequence>
<gene>
    <name evidence="3" type="ORF">HINF_LOCUS12765</name>
    <name evidence="2" type="ORF">HINF_LOCUS17296</name>
</gene>
<dbReference type="EMBL" id="CATOUU010000440">
    <property type="protein sequence ID" value="CAI9929651.1"/>
    <property type="molecule type" value="Genomic_DNA"/>
</dbReference>
<keyword evidence="4" id="KW-1185">Reference proteome</keyword>
<evidence type="ECO:0000313" key="3">
    <source>
        <dbReference type="EMBL" id="CAL5992816.1"/>
    </source>
</evidence>
<dbReference type="Proteomes" id="UP001642409">
    <property type="component" value="Unassembled WGS sequence"/>
</dbReference>
<feature type="region of interest" description="Disordered" evidence="1">
    <location>
        <begin position="102"/>
        <end position="124"/>
    </location>
</feature>
<protein>
    <submittedName>
        <fullName evidence="3">Hypothetical_protein</fullName>
    </submittedName>
</protein>
<proteinExistence type="predicted"/>
<dbReference type="EMBL" id="CAXDID020000029">
    <property type="protein sequence ID" value="CAL5992816.1"/>
    <property type="molecule type" value="Genomic_DNA"/>
</dbReference>
<name>A0AA86TV02_9EUKA</name>
<evidence type="ECO:0000256" key="1">
    <source>
        <dbReference type="SAM" id="MobiDB-lite"/>
    </source>
</evidence>
<comment type="caution">
    <text evidence="2">The sequence shown here is derived from an EMBL/GenBank/DDBJ whole genome shotgun (WGS) entry which is preliminary data.</text>
</comment>
<organism evidence="2">
    <name type="scientific">Hexamita inflata</name>
    <dbReference type="NCBI Taxonomy" id="28002"/>
    <lineage>
        <taxon>Eukaryota</taxon>
        <taxon>Metamonada</taxon>
        <taxon>Diplomonadida</taxon>
        <taxon>Hexamitidae</taxon>
        <taxon>Hexamitinae</taxon>
        <taxon>Hexamita</taxon>
    </lineage>
</organism>
<reference evidence="2" key="1">
    <citation type="submission" date="2023-06" db="EMBL/GenBank/DDBJ databases">
        <authorList>
            <person name="Kurt Z."/>
        </authorList>
    </citation>
    <scope>NUCLEOTIDE SEQUENCE</scope>
</reference>
<dbReference type="AlphaFoldDB" id="A0AA86TV02"/>
<accession>A0AA86TV02</accession>
<evidence type="ECO:0000313" key="2">
    <source>
        <dbReference type="EMBL" id="CAI9929651.1"/>
    </source>
</evidence>
<evidence type="ECO:0000313" key="4">
    <source>
        <dbReference type="Proteomes" id="UP001642409"/>
    </source>
</evidence>
<reference evidence="3 4" key="2">
    <citation type="submission" date="2024-07" db="EMBL/GenBank/DDBJ databases">
        <authorList>
            <person name="Akdeniz Z."/>
        </authorList>
    </citation>
    <scope>NUCLEOTIDE SEQUENCE [LARGE SCALE GENOMIC DNA]</scope>
</reference>